<evidence type="ECO:0000313" key="1">
    <source>
        <dbReference type="EMBL" id="KAK1441243.1"/>
    </source>
</evidence>
<dbReference type="AlphaFoldDB" id="A0AAD8PBU3"/>
<gene>
    <name evidence="1" type="ORF">QVD17_07086</name>
</gene>
<reference evidence="1" key="1">
    <citation type="journal article" date="2023" name="bioRxiv">
        <title>Improved chromosome-level genome assembly for marigold (Tagetes erecta).</title>
        <authorList>
            <person name="Jiang F."/>
            <person name="Yuan L."/>
            <person name="Wang S."/>
            <person name="Wang H."/>
            <person name="Xu D."/>
            <person name="Wang A."/>
            <person name="Fan W."/>
        </authorList>
    </citation>
    <scope>NUCLEOTIDE SEQUENCE</scope>
    <source>
        <strain evidence="1">WSJ</strain>
        <tissue evidence="1">Leaf</tissue>
    </source>
</reference>
<evidence type="ECO:0000313" key="2">
    <source>
        <dbReference type="Proteomes" id="UP001229421"/>
    </source>
</evidence>
<keyword evidence="2" id="KW-1185">Reference proteome</keyword>
<comment type="caution">
    <text evidence="1">The sequence shown here is derived from an EMBL/GenBank/DDBJ whole genome shotgun (WGS) entry which is preliminary data.</text>
</comment>
<dbReference type="Proteomes" id="UP001229421">
    <property type="component" value="Unassembled WGS sequence"/>
</dbReference>
<proteinExistence type="predicted"/>
<protein>
    <submittedName>
        <fullName evidence="1">Uncharacterized protein</fullName>
    </submittedName>
</protein>
<dbReference type="EMBL" id="JAUHHV010000001">
    <property type="protein sequence ID" value="KAK1441243.1"/>
    <property type="molecule type" value="Genomic_DNA"/>
</dbReference>
<sequence length="73" mass="8164">MITVGARAETKKEATLFKRVANRARGIRSEVKQLAESVQKQVDLREDVRELTDLMEGAKARAEPEDPTCEVPP</sequence>
<organism evidence="1 2">
    <name type="scientific">Tagetes erecta</name>
    <name type="common">African marigold</name>
    <dbReference type="NCBI Taxonomy" id="13708"/>
    <lineage>
        <taxon>Eukaryota</taxon>
        <taxon>Viridiplantae</taxon>
        <taxon>Streptophyta</taxon>
        <taxon>Embryophyta</taxon>
        <taxon>Tracheophyta</taxon>
        <taxon>Spermatophyta</taxon>
        <taxon>Magnoliopsida</taxon>
        <taxon>eudicotyledons</taxon>
        <taxon>Gunneridae</taxon>
        <taxon>Pentapetalae</taxon>
        <taxon>asterids</taxon>
        <taxon>campanulids</taxon>
        <taxon>Asterales</taxon>
        <taxon>Asteraceae</taxon>
        <taxon>Asteroideae</taxon>
        <taxon>Heliantheae alliance</taxon>
        <taxon>Tageteae</taxon>
        <taxon>Tagetes</taxon>
    </lineage>
</organism>
<name>A0AAD8PBU3_TARER</name>
<accession>A0AAD8PBU3</accession>